<dbReference type="EMBL" id="ODYU01000759">
    <property type="protein sequence ID" value="SOQ36030.1"/>
    <property type="molecule type" value="Genomic_DNA"/>
</dbReference>
<organism evidence="3">
    <name type="scientific">Spodoptera frugiperda</name>
    <name type="common">Fall armyworm</name>
    <dbReference type="NCBI Taxonomy" id="7108"/>
    <lineage>
        <taxon>Eukaryota</taxon>
        <taxon>Metazoa</taxon>
        <taxon>Ecdysozoa</taxon>
        <taxon>Arthropoda</taxon>
        <taxon>Hexapoda</taxon>
        <taxon>Insecta</taxon>
        <taxon>Pterygota</taxon>
        <taxon>Neoptera</taxon>
        <taxon>Endopterygota</taxon>
        <taxon>Lepidoptera</taxon>
        <taxon>Glossata</taxon>
        <taxon>Ditrysia</taxon>
        <taxon>Noctuoidea</taxon>
        <taxon>Noctuidae</taxon>
        <taxon>Amphipyrinae</taxon>
        <taxon>Spodoptera</taxon>
    </lineage>
</organism>
<evidence type="ECO:0000313" key="3">
    <source>
        <dbReference type="EMBL" id="SOQ36030.1"/>
    </source>
</evidence>
<feature type="transmembrane region" description="Helical" evidence="2">
    <location>
        <begin position="208"/>
        <end position="229"/>
    </location>
</feature>
<protein>
    <submittedName>
        <fullName evidence="3">SFRICE_017160</fullName>
    </submittedName>
</protein>
<proteinExistence type="predicted"/>
<keyword evidence="2" id="KW-1133">Transmembrane helix</keyword>
<keyword evidence="2" id="KW-0812">Transmembrane</keyword>
<gene>
    <name evidence="3" type="ORF">SFRICE_017160</name>
</gene>
<feature type="region of interest" description="Disordered" evidence="1">
    <location>
        <begin position="130"/>
        <end position="156"/>
    </location>
</feature>
<evidence type="ECO:0000256" key="1">
    <source>
        <dbReference type="SAM" id="MobiDB-lite"/>
    </source>
</evidence>
<evidence type="ECO:0000256" key="2">
    <source>
        <dbReference type="SAM" id="Phobius"/>
    </source>
</evidence>
<dbReference type="AlphaFoldDB" id="A0A2H1V5A5"/>
<keyword evidence="2" id="KW-0472">Membrane</keyword>
<sequence>MNKKSRYCVFMHIYKVISSKLSFVLDSWVRVVVFKKMHFNILFFVLILNIIRSSQLLDSDNNYELVPVMNPMAGNAPFFELPCMIVGGTCAKPMYCPDGTRVGTKGLCPVQQPQGMECCRPSTHDITCHSKGASKRAGGSLDSKQSPSPKDTRGVTKEIEDWEDKEGICAMLRCYECVWLLPIILICTRNLALVKPDSGKLCFYMERCVLWMAFLLSILVLRIFLAQLLCRGVSS</sequence>
<reference evidence="3" key="1">
    <citation type="submission" date="2016-07" db="EMBL/GenBank/DDBJ databases">
        <authorList>
            <person name="Bretaudeau A."/>
        </authorList>
    </citation>
    <scope>NUCLEOTIDE SEQUENCE</scope>
    <source>
        <strain evidence="3">Rice</strain>
        <tissue evidence="3">Whole body</tissue>
    </source>
</reference>
<name>A0A2H1V5A5_SPOFR</name>
<accession>A0A2H1V5A5</accession>